<geneLocation type="plasmid" evidence="3 4">
    <name>P3</name>
</geneLocation>
<dbReference type="HOGENOM" id="CLU_147895_0_0_0"/>
<dbReference type="Pfam" id="PF01337">
    <property type="entry name" value="Barstar"/>
    <property type="match status" value="1"/>
</dbReference>
<organism evidence="3 4">
    <name type="scientific">Deinococcus gobiensis (strain DSM 21396 / JCM 16679 / CGMCC 1.7299 / I-0)</name>
    <dbReference type="NCBI Taxonomy" id="745776"/>
    <lineage>
        <taxon>Bacteria</taxon>
        <taxon>Thermotogati</taxon>
        <taxon>Deinococcota</taxon>
        <taxon>Deinococci</taxon>
        <taxon>Deinococcales</taxon>
        <taxon>Deinococcaceae</taxon>
        <taxon>Deinococcus</taxon>
    </lineage>
</organism>
<dbReference type="RefSeq" id="WP_014682956.1">
    <property type="nucleotide sequence ID" value="NC_017771.1"/>
</dbReference>
<gene>
    <name evidence="3" type="ordered locus">DGo_PC0254</name>
</gene>
<keyword evidence="4" id="KW-1185">Reference proteome</keyword>
<reference evidence="3 4" key="1">
    <citation type="journal article" date="2012" name="PLoS ONE">
        <title>Genome sequence and transcriptome analysis of the radioresistant bacterium Deinococcus gobiensis: insights into the extreme environmental adaptations.</title>
        <authorList>
            <person name="Yuan M."/>
            <person name="Chen M."/>
            <person name="Zhang W."/>
            <person name="Lu W."/>
            <person name="Wang J."/>
            <person name="Yang M."/>
            <person name="Zhao P."/>
            <person name="Tang R."/>
            <person name="Li X."/>
            <person name="Hao Y."/>
            <person name="Zhou Z."/>
            <person name="Zhan Y."/>
            <person name="Yu H."/>
            <person name="Teng C."/>
            <person name="Yan Y."/>
            <person name="Ping S."/>
            <person name="Wang Y."/>
            <person name="Lin M."/>
        </authorList>
    </citation>
    <scope>NUCLEOTIDE SEQUENCE [LARGE SCALE GENOMIC DNA]</scope>
    <source>
        <strain evidence="4">DSM 21396 / JCM 16679 / CGMCC 1.7299 / I-0</strain>
        <plasmid evidence="3">P3</plasmid>
    </source>
</reference>
<evidence type="ECO:0000313" key="4">
    <source>
        <dbReference type="Proteomes" id="UP000007575"/>
    </source>
</evidence>
<dbReference type="Proteomes" id="UP000007575">
    <property type="component" value="Plasmid P3"/>
</dbReference>
<dbReference type="AlphaFoldDB" id="H8H3E9"/>
<dbReference type="KEGG" id="dgo:DGo_PC0254"/>
<evidence type="ECO:0000259" key="2">
    <source>
        <dbReference type="Pfam" id="PF01337"/>
    </source>
</evidence>
<dbReference type="OrthoDB" id="7575400at2"/>
<dbReference type="eggNOG" id="COG2732">
    <property type="taxonomic scope" value="Bacteria"/>
</dbReference>
<proteinExistence type="inferred from homology"/>
<dbReference type="InterPro" id="IPR035905">
    <property type="entry name" value="Barstar-like_sf"/>
</dbReference>
<dbReference type="InterPro" id="IPR000468">
    <property type="entry name" value="Barstar"/>
</dbReference>
<keyword evidence="3" id="KW-0614">Plasmid</keyword>
<dbReference type="SUPFAM" id="SSF52038">
    <property type="entry name" value="Barstar-related"/>
    <property type="match status" value="1"/>
</dbReference>
<evidence type="ECO:0000313" key="3">
    <source>
        <dbReference type="EMBL" id="AFD28046.1"/>
    </source>
</evidence>
<evidence type="ECO:0000256" key="1">
    <source>
        <dbReference type="ARBA" id="ARBA00006845"/>
    </source>
</evidence>
<comment type="similarity">
    <text evidence="1">Belongs to the barstar family.</text>
</comment>
<name>H8H3E9_DEIGI</name>
<feature type="domain" description="Barstar (barnase inhibitor)" evidence="2">
    <location>
        <begin position="1"/>
        <end position="100"/>
    </location>
</feature>
<protein>
    <submittedName>
        <fullName evidence="3">Barstar superfamily</fullName>
    </submittedName>
</protein>
<sequence length="108" mass="12261">MAQVTFDTASVRDWQSFHDVSMRTFGFPNFYGRNMNAWIDCLTYLDEGDGMSSFILGPDELLHIHVPDFAIFAARLPDVSSAFLDCVAFANQRYVEREGTSRLSLVLQ</sequence>
<accession>H8H3E9</accession>
<dbReference type="EMBL" id="CP002194">
    <property type="protein sequence ID" value="AFD28046.1"/>
    <property type="molecule type" value="Genomic_DNA"/>
</dbReference>
<dbReference type="Gene3D" id="3.30.370.10">
    <property type="entry name" value="Barstar-like"/>
    <property type="match status" value="1"/>
</dbReference>